<reference evidence="2 3" key="1">
    <citation type="submission" date="2020-02" db="EMBL/GenBank/DDBJ databases">
        <title>Complete genome sequence of Flavobacteriaceae bacterium.</title>
        <authorList>
            <person name="Kim S.-J."/>
            <person name="Kim Y.-S."/>
            <person name="Kim K.-H."/>
        </authorList>
    </citation>
    <scope>NUCLEOTIDE SEQUENCE [LARGE SCALE GENOMIC DNA]</scope>
    <source>
        <strain evidence="2 3">RR4-40</strain>
    </source>
</reference>
<evidence type="ECO:0000313" key="2">
    <source>
        <dbReference type="EMBL" id="QIE59432.1"/>
    </source>
</evidence>
<name>A0A6G6GLK3_9FLAO</name>
<dbReference type="SUPFAM" id="SSF82171">
    <property type="entry name" value="DPP6 N-terminal domain-like"/>
    <property type="match status" value="1"/>
</dbReference>
<dbReference type="InterPro" id="IPR011659">
    <property type="entry name" value="WD40"/>
</dbReference>
<dbReference type="AlphaFoldDB" id="A0A6G6GLK3"/>
<sequence>MKNIILISLLSLFVSCKQNTTESTTKDVEDTKVENEEVSEKIVMEWDNDSLIYPEEKHFKNIRQVTFGGDNAEAYWSFDDSKLVFQSNNEDWNVGCDQMFKMYASETFSGNKIPPMISTGKGRTTCAYFLPDNKHYVYGSTHLVDEACPEVPLRKNGKYVWPVYDSFDIFISDLEGNITKQLTNEPGYDAEATVSPTGDKIVFTSMRSGDLELYTMNLDGSDVKQITDELGYDGGAFFSPDGTKLIFRASRPKTEEAIKEYKDLLAQGLVQPTEMELFICNADGSDLKQITNLGNANWSPFFHPSGDKILFSSNFEAERGFPFNLYLIDLDGKNLERVTHSQTFDAFPVFSNSGKYLAFSSNRNNGGGRDTNLFIAEWQD</sequence>
<dbReference type="Gene3D" id="2.120.10.30">
    <property type="entry name" value="TolB, C-terminal domain"/>
    <property type="match status" value="2"/>
</dbReference>
<accession>A0A6G6GLK3</accession>
<protein>
    <submittedName>
        <fullName evidence="2">Uncharacterized protein</fullName>
    </submittedName>
</protein>
<dbReference type="EMBL" id="CP049057">
    <property type="protein sequence ID" value="QIE59432.1"/>
    <property type="molecule type" value="Genomic_DNA"/>
</dbReference>
<dbReference type="PANTHER" id="PTHR36842">
    <property type="entry name" value="PROTEIN TOLB HOMOLOG"/>
    <property type="match status" value="1"/>
</dbReference>
<dbReference type="InterPro" id="IPR011042">
    <property type="entry name" value="6-blade_b-propeller_TolB-like"/>
</dbReference>
<gene>
    <name evidence="2" type="ORF">G5B37_07590</name>
</gene>
<evidence type="ECO:0000256" key="1">
    <source>
        <dbReference type="ARBA" id="ARBA00009820"/>
    </source>
</evidence>
<evidence type="ECO:0000313" key="3">
    <source>
        <dbReference type="Proteomes" id="UP000505306"/>
    </source>
</evidence>
<dbReference type="PANTHER" id="PTHR36842:SF1">
    <property type="entry name" value="PROTEIN TOLB"/>
    <property type="match status" value="1"/>
</dbReference>
<keyword evidence="3" id="KW-1185">Reference proteome</keyword>
<comment type="similarity">
    <text evidence="1">Belongs to the TolB family.</text>
</comment>
<organism evidence="2 3">
    <name type="scientific">Rasiella rasia</name>
    <dbReference type="NCBI Taxonomy" id="2744027"/>
    <lineage>
        <taxon>Bacteria</taxon>
        <taxon>Pseudomonadati</taxon>
        <taxon>Bacteroidota</taxon>
        <taxon>Flavobacteriia</taxon>
        <taxon>Flavobacteriales</taxon>
        <taxon>Flavobacteriaceae</taxon>
        <taxon>Rasiella</taxon>
    </lineage>
</organism>
<proteinExistence type="inferred from homology"/>
<dbReference type="KEGG" id="mgel:G5B37_07590"/>
<dbReference type="Pfam" id="PF07676">
    <property type="entry name" value="PD40"/>
    <property type="match status" value="4"/>
</dbReference>
<dbReference type="Proteomes" id="UP000505306">
    <property type="component" value="Chromosome"/>
</dbReference>
<dbReference type="PROSITE" id="PS51257">
    <property type="entry name" value="PROKAR_LIPOPROTEIN"/>
    <property type="match status" value="1"/>
</dbReference>
<dbReference type="RefSeq" id="WP_164679447.1">
    <property type="nucleotide sequence ID" value="NZ_CP049057.1"/>
</dbReference>